<organism evidence="11 12">
    <name type="scientific">Candidatus Nitrosotalea okcheonensis</name>
    <dbReference type="NCBI Taxonomy" id="1903276"/>
    <lineage>
        <taxon>Archaea</taxon>
        <taxon>Nitrososphaerota</taxon>
        <taxon>Nitrososphaeria</taxon>
        <taxon>Nitrosotaleales</taxon>
        <taxon>Nitrosotaleaceae</taxon>
        <taxon>Nitrosotalea</taxon>
    </lineage>
</organism>
<evidence type="ECO:0000256" key="3">
    <source>
        <dbReference type="ARBA" id="ARBA00011270"/>
    </source>
</evidence>
<dbReference type="AlphaFoldDB" id="A0A2H1FD63"/>
<keyword evidence="12" id="KW-1185">Reference proteome</keyword>
<evidence type="ECO:0000256" key="7">
    <source>
        <dbReference type="ARBA" id="ARBA00023239"/>
    </source>
</evidence>
<evidence type="ECO:0000256" key="9">
    <source>
        <dbReference type="HAMAP-Rule" id="MF_00131"/>
    </source>
</evidence>
<evidence type="ECO:0000256" key="1">
    <source>
        <dbReference type="ARBA" id="ARBA00003365"/>
    </source>
</evidence>
<proteinExistence type="inferred from homology"/>
<dbReference type="OrthoDB" id="25658at2157"/>
<keyword evidence="7 9" id="KW-0456">Lyase</keyword>
<dbReference type="EMBL" id="LT841358">
    <property type="protein sequence ID" value="SMH70691.1"/>
    <property type="molecule type" value="Genomic_DNA"/>
</dbReference>
<feature type="active site" description="Proton acceptor" evidence="9">
    <location>
        <position position="60"/>
    </location>
</feature>
<keyword evidence="6 9" id="KW-0057">Aromatic amino acid biosynthesis</keyword>
<comment type="function">
    <text evidence="1 9">The alpha subunit is responsible for the aldol cleavage of indoleglycerol phosphate to indole and glyceraldehyde 3-phosphate.</text>
</comment>
<reference evidence="12" key="1">
    <citation type="submission" date="2017-03" db="EMBL/GenBank/DDBJ databases">
        <authorList>
            <person name="Herbold C."/>
        </authorList>
    </citation>
    <scope>NUCLEOTIDE SEQUENCE [LARGE SCALE GENOMIC DNA]</scope>
</reference>
<dbReference type="PANTHER" id="PTHR43406:SF1">
    <property type="entry name" value="TRYPTOPHAN SYNTHASE ALPHA CHAIN, CHLOROPLASTIC"/>
    <property type="match status" value="1"/>
</dbReference>
<dbReference type="Proteomes" id="UP000230607">
    <property type="component" value="Chromosome 1"/>
</dbReference>
<evidence type="ECO:0000256" key="10">
    <source>
        <dbReference type="RuleBase" id="RU003662"/>
    </source>
</evidence>
<feature type="active site" description="Proton acceptor" evidence="9">
    <location>
        <position position="49"/>
    </location>
</feature>
<dbReference type="Pfam" id="PF00290">
    <property type="entry name" value="Trp_syntA"/>
    <property type="match status" value="1"/>
</dbReference>
<dbReference type="NCBIfam" id="TIGR00262">
    <property type="entry name" value="trpA"/>
    <property type="match status" value="1"/>
</dbReference>
<name>A0A2H1FD63_9ARCH</name>
<dbReference type="CDD" id="cd04724">
    <property type="entry name" value="Tryptophan_synthase_alpha"/>
    <property type="match status" value="1"/>
</dbReference>
<accession>A0A2H1FD63</accession>
<comment type="catalytic activity">
    <reaction evidence="8 9">
        <text>(1S,2R)-1-C-(indol-3-yl)glycerol 3-phosphate + L-serine = D-glyceraldehyde 3-phosphate + L-tryptophan + H2O</text>
        <dbReference type="Rhea" id="RHEA:10532"/>
        <dbReference type="ChEBI" id="CHEBI:15377"/>
        <dbReference type="ChEBI" id="CHEBI:33384"/>
        <dbReference type="ChEBI" id="CHEBI:57912"/>
        <dbReference type="ChEBI" id="CHEBI:58866"/>
        <dbReference type="ChEBI" id="CHEBI:59776"/>
        <dbReference type="EC" id="4.2.1.20"/>
    </reaction>
</comment>
<dbReference type="EC" id="4.2.1.20" evidence="9"/>
<evidence type="ECO:0000256" key="8">
    <source>
        <dbReference type="ARBA" id="ARBA00049047"/>
    </source>
</evidence>
<gene>
    <name evidence="9 11" type="primary">trpA</name>
    <name evidence="11" type="ORF">NCS_10498</name>
</gene>
<keyword evidence="5 9" id="KW-0822">Tryptophan biosynthesis</keyword>
<evidence type="ECO:0000313" key="12">
    <source>
        <dbReference type="Proteomes" id="UP000230607"/>
    </source>
</evidence>
<comment type="subunit">
    <text evidence="3 9">Tetramer of two alpha and two beta chains.</text>
</comment>
<comment type="similarity">
    <text evidence="9 10">Belongs to the TrpA family.</text>
</comment>
<dbReference type="Gene3D" id="3.20.20.70">
    <property type="entry name" value="Aldolase class I"/>
    <property type="match status" value="1"/>
</dbReference>
<dbReference type="InterPro" id="IPR002028">
    <property type="entry name" value="Trp_synthase_suA"/>
</dbReference>
<dbReference type="InterPro" id="IPR018204">
    <property type="entry name" value="Trp_synthase_alpha_AS"/>
</dbReference>
<dbReference type="GO" id="GO:0004834">
    <property type="term" value="F:tryptophan synthase activity"/>
    <property type="evidence" value="ECO:0007669"/>
    <property type="project" value="UniProtKB-UniRule"/>
</dbReference>
<dbReference type="FunFam" id="3.20.20.70:FF:000037">
    <property type="entry name" value="Tryptophan synthase alpha chain"/>
    <property type="match status" value="1"/>
</dbReference>
<dbReference type="UniPathway" id="UPA00035">
    <property type="reaction ID" value="UER00044"/>
</dbReference>
<dbReference type="SUPFAM" id="SSF51366">
    <property type="entry name" value="Ribulose-phoshate binding barrel"/>
    <property type="match status" value="1"/>
</dbReference>
<evidence type="ECO:0000256" key="5">
    <source>
        <dbReference type="ARBA" id="ARBA00022822"/>
    </source>
</evidence>
<keyword evidence="4 9" id="KW-0028">Amino-acid biosynthesis</keyword>
<dbReference type="InterPro" id="IPR011060">
    <property type="entry name" value="RibuloseP-bd_barrel"/>
</dbReference>
<protein>
    <recommendedName>
        <fullName evidence="9">Tryptophan synthase alpha chain</fullName>
        <ecNumber evidence="9">4.2.1.20</ecNumber>
    </recommendedName>
</protein>
<evidence type="ECO:0000256" key="2">
    <source>
        <dbReference type="ARBA" id="ARBA00004733"/>
    </source>
</evidence>
<comment type="pathway">
    <text evidence="2 9">Amino-acid biosynthesis; L-tryptophan biosynthesis; L-tryptophan from chorismate: step 5/5.</text>
</comment>
<dbReference type="PROSITE" id="PS00167">
    <property type="entry name" value="TRP_SYNTHASE_ALPHA"/>
    <property type="match status" value="1"/>
</dbReference>
<dbReference type="GO" id="GO:0005829">
    <property type="term" value="C:cytosol"/>
    <property type="evidence" value="ECO:0007669"/>
    <property type="project" value="TreeGrafter"/>
</dbReference>
<evidence type="ECO:0000313" key="11">
    <source>
        <dbReference type="EMBL" id="SMH70691.1"/>
    </source>
</evidence>
<evidence type="ECO:0000256" key="6">
    <source>
        <dbReference type="ARBA" id="ARBA00023141"/>
    </source>
</evidence>
<dbReference type="RefSeq" id="WP_157926791.1">
    <property type="nucleotide sequence ID" value="NZ_LT841358.1"/>
</dbReference>
<dbReference type="PANTHER" id="PTHR43406">
    <property type="entry name" value="TRYPTOPHAN SYNTHASE, ALPHA CHAIN"/>
    <property type="match status" value="1"/>
</dbReference>
<dbReference type="HAMAP" id="MF_00131">
    <property type="entry name" value="Trp_synth_alpha"/>
    <property type="match status" value="1"/>
</dbReference>
<dbReference type="InterPro" id="IPR013785">
    <property type="entry name" value="Aldolase_TIM"/>
</dbReference>
<evidence type="ECO:0000256" key="4">
    <source>
        <dbReference type="ARBA" id="ARBA00022605"/>
    </source>
</evidence>
<sequence length="268" mass="29258">MSRIKSKFQDLRSKHQKALIAYIMAGFPSERDTISAVRGLAKGGADIIELGMPFSDPLADGPVIQNAGFQALQKGMNLDKFLLLVKKIRMETDLPLILMTYTNILYRHGYDKFISTVKKAGIDGLILPDMSIDESKDFLQAAKKNNMDSIFLISPNTAPGRIKKISDSSSGFLYLVSVFGTTGGQQQFQNYTTHAIKNTKKILGGKIPLGVGFGVSNPDQARFIIKSGADAIIVGSAFLRLMESTPSEKIESKIGQFTSSLKKATITE</sequence>